<dbReference type="InParanoid" id="G2YQN1"/>
<name>G2YQN1_BOTF4</name>
<organism evidence="1 2">
    <name type="scientific">Botryotinia fuckeliana (strain T4)</name>
    <name type="common">Noble rot fungus</name>
    <name type="synonym">Botrytis cinerea</name>
    <dbReference type="NCBI Taxonomy" id="999810"/>
    <lineage>
        <taxon>Eukaryota</taxon>
        <taxon>Fungi</taxon>
        <taxon>Dikarya</taxon>
        <taxon>Ascomycota</taxon>
        <taxon>Pezizomycotina</taxon>
        <taxon>Leotiomycetes</taxon>
        <taxon>Helotiales</taxon>
        <taxon>Sclerotiniaceae</taxon>
        <taxon>Botrytis</taxon>
    </lineage>
</organism>
<dbReference type="EMBL" id="FQ790349">
    <property type="protein sequence ID" value="CCD53929.1"/>
    <property type="molecule type" value="Genomic_DNA"/>
</dbReference>
<dbReference type="AlphaFoldDB" id="G2YQN1"/>
<gene>
    <name evidence="1" type="ORF">BofuT4_uP131090.1</name>
</gene>
<reference evidence="2" key="1">
    <citation type="journal article" date="2011" name="PLoS Genet.">
        <title>Genomic analysis of the necrotrophic fungal pathogens Sclerotinia sclerotiorum and Botrytis cinerea.</title>
        <authorList>
            <person name="Amselem J."/>
            <person name="Cuomo C.A."/>
            <person name="van Kan J.A."/>
            <person name="Viaud M."/>
            <person name="Benito E.P."/>
            <person name="Couloux A."/>
            <person name="Coutinho P.M."/>
            <person name="de Vries R.P."/>
            <person name="Dyer P.S."/>
            <person name="Fillinger S."/>
            <person name="Fournier E."/>
            <person name="Gout L."/>
            <person name="Hahn M."/>
            <person name="Kohn L."/>
            <person name="Lapalu N."/>
            <person name="Plummer K.M."/>
            <person name="Pradier J.M."/>
            <person name="Quevillon E."/>
            <person name="Sharon A."/>
            <person name="Simon A."/>
            <person name="ten Have A."/>
            <person name="Tudzynski B."/>
            <person name="Tudzynski P."/>
            <person name="Wincker P."/>
            <person name="Andrew M."/>
            <person name="Anthouard V."/>
            <person name="Beever R.E."/>
            <person name="Beffa R."/>
            <person name="Benoit I."/>
            <person name="Bouzid O."/>
            <person name="Brault B."/>
            <person name="Chen Z."/>
            <person name="Choquer M."/>
            <person name="Collemare J."/>
            <person name="Cotton P."/>
            <person name="Danchin E.G."/>
            <person name="Da Silva C."/>
            <person name="Gautier A."/>
            <person name="Giraud C."/>
            <person name="Giraud T."/>
            <person name="Gonzalez C."/>
            <person name="Grossetete S."/>
            <person name="Guldener U."/>
            <person name="Henrissat B."/>
            <person name="Howlett B.J."/>
            <person name="Kodira C."/>
            <person name="Kretschmer M."/>
            <person name="Lappartient A."/>
            <person name="Leroch M."/>
            <person name="Levis C."/>
            <person name="Mauceli E."/>
            <person name="Neuveglise C."/>
            <person name="Oeser B."/>
            <person name="Pearson M."/>
            <person name="Poulain J."/>
            <person name="Poussereau N."/>
            <person name="Quesneville H."/>
            <person name="Rascle C."/>
            <person name="Schumacher J."/>
            <person name="Segurens B."/>
            <person name="Sexton A."/>
            <person name="Silva E."/>
            <person name="Sirven C."/>
            <person name="Soanes D.M."/>
            <person name="Talbot N.J."/>
            <person name="Templeton M."/>
            <person name="Yandava C."/>
            <person name="Yarden O."/>
            <person name="Zeng Q."/>
            <person name="Rollins J.A."/>
            <person name="Lebrun M.H."/>
            <person name="Dickman M."/>
        </authorList>
    </citation>
    <scope>NUCLEOTIDE SEQUENCE [LARGE SCALE GENOMIC DNA]</scope>
    <source>
        <strain evidence="2">T4</strain>
    </source>
</reference>
<evidence type="ECO:0000313" key="1">
    <source>
        <dbReference type="EMBL" id="CCD53929.1"/>
    </source>
</evidence>
<dbReference type="Proteomes" id="UP000008177">
    <property type="component" value="Unplaced contigs"/>
</dbReference>
<sequence length="49" mass="5308">MKRSMSTGAVVRNCFNRNTRALSLSVSVSLSLSPPSYKSAKFPDGCARE</sequence>
<protein>
    <submittedName>
        <fullName evidence="1">Uncharacterized protein</fullName>
    </submittedName>
</protein>
<proteinExistence type="predicted"/>
<accession>G2YQN1</accession>
<dbReference type="HOGENOM" id="CLU_3142919_0_0_1"/>
<evidence type="ECO:0000313" key="2">
    <source>
        <dbReference type="Proteomes" id="UP000008177"/>
    </source>
</evidence>